<evidence type="ECO:0000313" key="2">
    <source>
        <dbReference type="EMBL" id="VDD92324.1"/>
    </source>
</evidence>
<dbReference type="OrthoDB" id="5835382at2759"/>
<dbReference type="WBParaSite" id="EVEC_0000757301-mRNA-1">
    <property type="protein sequence ID" value="EVEC_0000757301-mRNA-1"/>
    <property type="gene ID" value="EVEC_0000757301"/>
</dbReference>
<keyword evidence="3" id="KW-1185">Reference proteome</keyword>
<feature type="compositionally biased region" description="Basic and acidic residues" evidence="1">
    <location>
        <begin position="373"/>
        <end position="388"/>
    </location>
</feature>
<organism evidence="4">
    <name type="scientific">Enterobius vermicularis</name>
    <name type="common">Human pinworm</name>
    <dbReference type="NCBI Taxonomy" id="51028"/>
    <lineage>
        <taxon>Eukaryota</taxon>
        <taxon>Metazoa</taxon>
        <taxon>Ecdysozoa</taxon>
        <taxon>Nematoda</taxon>
        <taxon>Chromadorea</taxon>
        <taxon>Rhabditida</taxon>
        <taxon>Spirurina</taxon>
        <taxon>Oxyuridomorpha</taxon>
        <taxon>Oxyuroidea</taxon>
        <taxon>Oxyuridae</taxon>
        <taxon>Enterobius</taxon>
    </lineage>
</organism>
<reference evidence="2 3" key="2">
    <citation type="submission" date="2018-10" db="EMBL/GenBank/DDBJ databases">
        <authorList>
            <consortium name="Pathogen Informatics"/>
        </authorList>
    </citation>
    <scope>NUCLEOTIDE SEQUENCE [LARGE SCALE GENOMIC DNA]</scope>
</reference>
<evidence type="ECO:0000256" key="1">
    <source>
        <dbReference type="SAM" id="MobiDB-lite"/>
    </source>
</evidence>
<feature type="region of interest" description="Disordered" evidence="1">
    <location>
        <begin position="252"/>
        <end position="290"/>
    </location>
</feature>
<evidence type="ECO:0000313" key="3">
    <source>
        <dbReference type="Proteomes" id="UP000274131"/>
    </source>
</evidence>
<name>A0A0N4VAQ8_ENTVE</name>
<dbReference type="EMBL" id="UXUI01008764">
    <property type="protein sequence ID" value="VDD92324.1"/>
    <property type="molecule type" value="Genomic_DNA"/>
</dbReference>
<accession>A0A0N4VAQ8</accession>
<feature type="region of interest" description="Disordered" evidence="1">
    <location>
        <begin position="459"/>
        <end position="491"/>
    </location>
</feature>
<feature type="compositionally biased region" description="Polar residues" evidence="1">
    <location>
        <begin position="420"/>
        <end position="434"/>
    </location>
</feature>
<protein>
    <submittedName>
        <fullName evidence="4">TPX2_importin domain-containing protein</fullName>
    </submittedName>
</protein>
<feature type="region of interest" description="Disordered" evidence="1">
    <location>
        <begin position="189"/>
        <end position="226"/>
    </location>
</feature>
<dbReference type="Proteomes" id="UP000274131">
    <property type="component" value="Unassembled WGS sequence"/>
</dbReference>
<feature type="region of interest" description="Disordered" evidence="1">
    <location>
        <begin position="15"/>
        <end position="99"/>
    </location>
</feature>
<reference evidence="4" key="1">
    <citation type="submission" date="2017-02" db="UniProtKB">
        <authorList>
            <consortium name="WormBaseParasite"/>
        </authorList>
    </citation>
    <scope>IDENTIFICATION</scope>
</reference>
<feature type="region of interest" description="Disordered" evidence="1">
    <location>
        <begin position="420"/>
        <end position="439"/>
    </location>
</feature>
<feature type="compositionally biased region" description="Low complexity" evidence="1">
    <location>
        <begin position="262"/>
        <end position="276"/>
    </location>
</feature>
<evidence type="ECO:0000313" key="4">
    <source>
        <dbReference type="WBParaSite" id="EVEC_0000757301-mRNA-1"/>
    </source>
</evidence>
<sequence>MTEEDVYEIDSVPRFANFGDNGQLANDTMGDKFFESTASPGGRGGNDQVGSDGSNSNRASSKPMTEINNTDMPKKVMADPEDDDPLGIRKLAMFRPPRRSRDLIRMAQQKAKENMEAKTDIQKNADKHESGCLVRKLVVGNKFIRPRSASVDAAQVRGRIGATPGSYANAEFKTGIPVVRRGSIDVSRAPVKSRSEEKNGQLCIPRTSRTVPTRTHHRSASVDSAASRIKMTPVDVNNRGLVASKARLATGPKGSITRRAGPVSAVPPVVSVPSNSKGKTSQSSKHTECAVDKSIRRSILQVPSRSRPLTRAFAARVEALRLKREDLVPGDNPSSSKPETSREAYKLTGRIASVCSEAQFRNAVRRRPAGGDSLERPIKSDKEPEMATEKAVAPLSNKNARRSTVTQHYVHRPSQATIPSKMATSTRQHPSPHTTGARPRLMPAEREAFFRRLSTPKCINNLKKPEGETPKKTSKVSTTGQNRDVPLGGLKARVLRPRTTVIKGAVKVKD</sequence>
<dbReference type="AlphaFoldDB" id="A0A0N4VAQ8"/>
<feature type="region of interest" description="Disordered" evidence="1">
    <location>
        <begin position="366"/>
        <end position="402"/>
    </location>
</feature>
<gene>
    <name evidence="2" type="ORF">EVEC_LOCUS7075</name>
</gene>
<proteinExistence type="predicted"/>
<feature type="compositionally biased region" description="Polar residues" evidence="1">
    <location>
        <begin position="48"/>
        <end position="71"/>
    </location>
</feature>